<dbReference type="EMBL" id="FNGF01000004">
    <property type="protein sequence ID" value="SDL21806.1"/>
    <property type="molecule type" value="Genomic_DNA"/>
</dbReference>
<name>A0A1G9I9P4_9ACTN</name>
<dbReference type="OrthoDB" id="7210869at2"/>
<dbReference type="SUPFAM" id="SSF54909">
    <property type="entry name" value="Dimeric alpha+beta barrel"/>
    <property type="match status" value="1"/>
</dbReference>
<evidence type="ECO:0000313" key="1">
    <source>
        <dbReference type="EMBL" id="SDL21806.1"/>
    </source>
</evidence>
<dbReference type="InterPro" id="IPR011008">
    <property type="entry name" value="Dimeric_a/b-barrel"/>
</dbReference>
<evidence type="ECO:0008006" key="3">
    <source>
        <dbReference type="Google" id="ProtNLM"/>
    </source>
</evidence>
<dbReference type="RefSeq" id="WP_091050682.1">
    <property type="nucleotide sequence ID" value="NZ_FNGF01000004.1"/>
</dbReference>
<organism evidence="1 2">
    <name type="scientific">Glycomyces sambucus</name>
    <dbReference type="NCBI Taxonomy" id="380244"/>
    <lineage>
        <taxon>Bacteria</taxon>
        <taxon>Bacillati</taxon>
        <taxon>Actinomycetota</taxon>
        <taxon>Actinomycetes</taxon>
        <taxon>Glycomycetales</taxon>
        <taxon>Glycomycetaceae</taxon>
        <taxon>Glycomyces</taxon>
    </lineage>
</organism>
<evidence type="ECO:0000313" key="2">
    <source>
        <dbReference type="Proteomes" id="UP000198662"/>
    </source>
</evidence>
<accession>A0A1G9I9P4</accession>
<gene>
    <name evidence="1" type="ORF">SAMN05216298_3108</name>
</gene>
<dbReference type="AlphaFoldDB" id="A0A1G9I9P4"/>
<sequence length="99" mass="10873">MIMRTWTARATPDGTAAYRTYFEDVLLPLLRARPGFEGGYLVAGTESLETLTLWASLDAIRAFAGEDCTAAVVEPEARAVLIDYDRVVEHKVVLVDARG</sequence>
<proteinExistence type="predicted"/>
<protein>
    <recommendedName>
        <fullName evidence="3">Antibiotic biosynthesis monooxygenase</fullName>
    </recommendedName>
</protein>
<dbReference type="Proteomes" id="UP000198662">
    <property type="component" value="Unassembled WGS sequence"/>
</dbReference>
<reference evidence="2" key="1">
    <citation type="submission" date="2016-10" db="EMBL/GenBank/DDBJ databases">
        <authorList>
            <person name="Varghese N."/>
            <person name="Submissions S."/>
        </authorList>
    </citation>
    <scope>NUCLEOTIDE SEQUENCE [LARGE SCALE GENOMIC DNA]</scope>
    <source>
        <strain evidence="2">CGMCC 4.3147</strain>
    </source>
</reference>
<keyword evidence="2" id="KW-1185">Reference proteome</keyword>